<dbReference type="Gene3D" id="3.90.920.10">
    <property type="entry name" value="DNA primase, PRIM domain"/>
    <property type="match status" value="1"/>
</dbReference>
<evidence type="ECO:0000313" key="4">
    <source>
        <dbReference type="Proteomes" id="UP000078532"/>
    </source>
</evidence>
<reference evidence="3 4" key="1">
    <citation type="submission" date="2016-04" db="EMBL/GenBank/DDBJ databases">
        <authorList>
            <person name="Evans L.H."/>
            <person name="Alamgir A."/>
            <person name="Owens N."/>
            <person name="Weber N.D."/>
            <person name="Virtaneva K."/>
            <person name="Barbian K."/>
            <person name="Babar A."/>
            <person name="Rosenke K."/>
        </authorList>
    </citation>
    <scope>NUCLEOTIDE SEQUENCE [LARGE SCALE GENOMIC DNA]</scope>
    <source>
        <strain evidence="3 4">LMa1</strain>
    </source>
</reference>
<feature type="region of interest" description="Disordered" evidence="1">
    <location>
        <begin position="301"/>
        <end position="337"/>
    </location>
</feature>
<dbReference type="NCBIfam" id="TIGR02778">
    <property type="entry name" value="ligD_pol"/>
    <property type="match status" value="1"/>
</dbReference>
<dbReference type="PANTHER" id="PTHR42705:SF2">
    <property type="entry name" value="BIFUNCTIONAL NON-HOMOLOGOUS END JOINING PROTEIN LIGD"/>
    <property type="match status" value="1"/>
</dbReference>
<accession>A0A1B7LFU9</accession>
<gene>
    <name evidence="3" type="ORF">A6M21_07790</name>
</gene>
<dbReference type="EMBL" id="LYVF01000106">
    <property type="protein sequence ID" value="OAT83581.1"/>
    <property type="molecule type" value="Genomic_DNA"/>
</dbReference>
<evidence type="ECO:0000259" key="2">
    <source>
        <dbReference type="Pfam" id="PF21686"/>
    </source>
</evidence>
<dbReference type="InterPro" id="IPR014145">
    <property type="entry name" value="LigD_pol_dom"/>
</dbReference>
<proteinExistence type="predicted"/>
<dbReference type="CDD" id="cd04865">
    <property type="entry name" value="LigD_Pol_like_2"/>
    <property type="match status" value="1"/>
</dbReference>
<protein>
    <submittedName>
        <fullName evidence="3">DNA polymerase domain-containing protein</fullName>
    </submittedName>
</protein>
<dbReference type="AlphaFoldDB" id="A0A1B7LFU9"/>
<dbReference type="STRING" id="1838280.A6M21_07790"/>
<dbReference type="InterPro" id="IPR052171">
    <property type="entry name" value="NHEJ_LigD"/>
</dbReference>
<dbReference type="OrthoDB" id="9802472at2"/>
<evidence type="ECO:0000313" key="3">
    <source>
        <dbReference type="EMBL" id="OAT83581.1"/>
    </source>
</evidence>
<name>A0A1B7LFU9_9FIRM</name>
<dbReference type="RefSeq" id="WP_066667433.1">
    <property type="nucleotide sequence ID" value="NZ_LYVF01000106.1"/>
</dbReference>
<feature type="domain" description="DNA ligase D polymerase" evidence="2">
    <location>
        <begin position="28"/>
        <end position="279"/>
    </location>
</feature>
<organism evidence="3 4">
    <name type="scientific">Desulfotomaculum copahuensis</name>
    <dbReference type="NCBI Taxonomy" id="1838280"/>
    <lineage>
        <taxon>Bacteria</taxon>
        <taxon>Bacillati</taxon>
        <taxon>Bacillota</taxon>
        <taxon>Clostridia</taxon>
        <taxon>Eubacteriales</taxon>
        <taxon>Desulfotomaculaceae</taxon>
        <taxon>Desulfotomaculum</taxon>
    </lineage>
</organism>
<dbReference type="Proteomes" id="UP000078532">
    <property type="component" value="Unassembled WGS sequence"/>
</dbReference>
<dbReference type="Pfam" id="PF21686">
    <property type="entry name" value="LigD_Prim-Pol"/>
    <property type="match status" value="1"/>
</dbReference>
<evidence type="ECO:0000256" key="1">
    <source>
        <dbReference type="SAM" id="MobiDB-lite"/>
    </source>
</evidence>
<dbReference type="PANTHER" id="PTHR42705">
    <property type="entry name" value="BIFUNCTIONAL NON-HOMOLOGOUS END JOINING PROTEIN LIGD"/>
    <property type="match status" value="1"/>
</dbReference>
<sequence length="337" mass="38121">MAEKQVLLGGRRVTLTNLDKLLWPEGVTKAHLIKYYTDIAPVLLPYIHNRPLVMKRYPDGITGEAFYQKESPAYAPDWIETFPVRHTERVIHYVVCNDLATLVWLANQTCIEVHAWLSTRENIDCPDIAVMDLDPAEGVTFAGVMRVALLVRRALAEFGLQGFVKTSGLRGLHLFVPLRPVYPFRQVTAAMQHVAEMVAGACPDSATVERTVEKRRGRVYLDYLQNGRGKTMAFQYSIRPRPGVPVSTPLLWSEVERMSAQSANIHTIFDRLKEYGDLFRELLLQRQSLDRLLSALPEKPSPVRAAVSRVNSPAKKTGRERKKFLQPKAGNPRPLPE</sequence>
<feature type="compositionally biased region" description="Basic residues" evidence="1">
    <location>
        <begin position="316"/>
        <end position="325"/>
    </location>
</feature>
<comment type="caution">
    <text evidence="3">The sequence shown here is derived from an EMBL/GenBank/DDBJ whole genome shotgun (WGS) entry which is preliminary data.</text>
</comment>
<keyword evidence="4" id="KW-1185">Reference proteome</keyword>